<dbReference type="InterPro" id="IPR008964">
    <property type="entry name" value="Invasin/intimin_cell_adhesion"/>
</dbReference>
<proteinExistence type="predicted"/>
<evidence type="ECO:0000256" key="1">
    <source>
        <dbReference type="SAM" id="MobiDB-lite"/>
    </source>
</evidence>
<feature type="domain" description="BIG2" evidence="2">
    <location>
        <begin position="1169"/>
        <end position="1246"/>
    </location>
</feature>
<reference evidence="3 4" key="1">
    <citation type="submission" date="2020-07" db="EMBL/GenBank/DDBJ databases">
        <title>Characterization and genome sequencing of isolate MD1, a novel member within the family Lachnospiraceae.</title>
        <authorList>
            <person name="Rettenmaier R."/>
            <person name="Di Bello L."/>
            <person name="Zinser C."/>
            <person name="Scheitz K."/>
            <person name="Liebl W."/>
            <person name="Zverlov V."/>
        </authorList>
    </citation>
    <scope>NUCLEOTIDE SEQUENCE [LARGE SCALE GENOMIC DNA]</scope>
    <source>
        <strain evidence="3 4">MD1</strain>
    </source>
</reference>
<dbReference type="InterPro" id="IPR003343">
    <property type="entry name" value="Big_2"/>
</dbReference>
<comment type="caution">
    <text evidence="3">The sequence shown here is derived from an EMBL/GenBank/DDBJ whole genome shotgun (WGS) entry which is preliminary data.</text>
</comment>
<protein>
    <submittedName>
        <fullName evidence="3">Ig-like domain-containing protein</fullName>
    </submittedName>
</protein>
<sequence>MSKQMRKLFGLSLIVLAVIILGVMDKNTVNAADITYNINEGSVTISSNGNYIIEGNGTVTQNNIIINDGLNAVNITLSNVNIDRSATRDGAIIIGSGSKLNLTLMNSNNLKGGSWGAGIYVHDYGTLVITEESGDASLTATGGNYGAGIGGTQGYDTGGTIIIKGGTITAKGGPSGAGIGGGRIGNAGTIRIEGGIIQATGGGCSAGIGGGGVSMVGESSNGGNGGSITITGGTVTAIGGPYSAGIGGGYRASGGNTTISGGTVTAKGGTYSAGIGSGGILNSSTKLTCGTIMISGGLVVAEGGSQGPGIGTGIGGDSTGSISIYGNSDVKATGAMGGAGIGSASDVDSPRITIGDNCKVTAIGSNGSTGIGGGENGNGTSITINGGIVNATGGYDKGVGIGGGKNGRGGNIIINGGTVTAKGGTYYSPTYETLNYYGIGDGYNGSGGSVIISAGSVNASVSGTPTNDGTSPVYQTVLSLNVPSKISSSLINYHIDDGPDVSGVMTDGNGKLYFWLNNGAHTIDIFDIENVTYQYTAKADINSSDIVVTPFNLKVTNDTEEVFYNSWTLACDAVKTNGTITLFGNVQLTEDCEFPTVECVIDGGANIYSLTLDNSMQYPSTASVLKNLSLTINGTLTIGDRYLALEGGKLSGQGTIVFSARNTGSAGYPGLLVLNKNAQIQSNAGLTLQIEFTPQAEDIIITNASGNTALSNINKITLGSGFDVFTLDGRTGTYIDASESKNCYQYVLKKAARTISMTDYTTSYTGSGIGYGLAPVITPDLESGEEIQYAYYTTEEDRENYENAITPIYPGTYYVRASIEESDRYLSATQDARLIITKAVAPLPPLPTASYIGTTEIVLTEITNARYKIEGGDWQESNVFSDLLPGQAYTFYVMTKETETEFASDPNSAVIYTRPLAPEASVVIFDFHNETISFDDAYEMNTTQLFDGTTITNHMSIIDYIGQTVYIRQKAVDGATLESDAIAITIPDRSDAPDISRIVFTYDETVGLATATVHVDEAMGELQYCINDGSWQSSNIFLGLDVNTDYAFTVSYQPTESAFRSKTATLTREYSLAKINSVSATNGEIQVVLDRVPTQTVVDADFEAFISVDGEASRRITLTDFNWWEESKIISFRYNPVIKKSFDQSVVVSASYRGNPVVNADAFIVDQIRPSGVTLDRKTLLMSVSGSAIKLNATVVPVDAGNKEVSWTSSNDEVVSVDNGMVLPVTTGSAIVIARTVDGGYEDYCEVTVIEYSQIANISSITVRNGTIDIILDKVPVLAPDMESIQAFISVDRSAEEMLALNNFRWDEAMRTITVSFDPLMQKEEDQEVRIVVSYNDISTVSSAYTIPGTIIRVTGVSLNQENVSLPFNGSKVTLVASVYPDNATNPGVIWNSSNPLVASVEDGIVTLHRTGTVTITVTTVDGQYSADCIVRIDRNESSSGSNSDTGNGTNNGSGNTSNENKQQDNSSLASTEEEQDADVNNIMNVVISKDKKEGTEETTKLVLPTEAIQKAIETGKKISITVEDKEEPYPYSWTFDTKQMKNVDELAEINLEIKRSNGNDDPELDEVLGSDKDNYVVFRFAHEGRLPASASVRIYVGDQEGFTVGKKIYLYHINQETGKLETLPFSSDYVIDEKGYITIDIVHCSDYVVFLEEPKDIVSLRNQIKVSPTKATLFVKNKKKNSADIVIKLPYTLEVVKSLKDATSQTAVGGLTVKYSSSNSKVVKVNKYGHITAVGEGKAVITTTIKLYSGKTKIVKTTIIVK</sequence>
<evidence type="ECO:0000313" key="4">
    <source>
        <dbReference type="Proteomes" id="UP000574276"/>
    </source>
</evidence>
<dbReference type="EMBL" id="JACEGA010000001">
    <property type="protein sequence ID" value="MBB2182191.1"/>
    <property type="molecule type" value="Genomic_DNA"/>
</dbReference>
<dbReference type="SMART" id="SM00635">
    <property type="entry name" value="BID_2"/>
    <property type="match status" value="3"/>
</dbReference>
<feature type="domain" description="BIG2" evidence="2">
    <location>
        <begin position="1353"/>
        <end position="1430"/>
    </location>
</feature>
<organism evidence="3 4">
    <name type="scientific">Variimorphobacter saccharofermentans</name>
    <dbReference type="NCBI Taxonomy" id="2755051"/>
    <lineage>
        <taxon>Bacteria</taxon>
        <taxon>Bacillati</taxon>
        <taxon>Bacillota</taxon>
        <taxon>Clostridia</taxon>
        <taxon>Lachnospirales</taxon>
        <taxon>Lachnospiraceae</taxon>
        <taxon>Variimorphobacter</taxon>
    </lineage>
</organism>
<dbReference type="Pfam" id="PF02368">
    <property type="entry name" value="Big_2"/>
    <property type="match status" value="1"/>
</dbReference>
<dbReference type="Gene3D" id="2.60.40.1080">
    <property type="match status" value="3"/>
</dbReference>
<name>A0A839K0D2_9FIRM</name>
<dbReference type="Proteomes" id="UP000574276">
    <property type="component" value="Unassembled WGS sequence"/>
</dbReference>
<dbReference type="SUPFAM" id="SSF49373">
    <property type="entry name" value="Invasin/intimin cell-adhesion fragments"/>
    <property type="match status" value="3"/>
</dbReference>
<gene>
    <name evidence="3" type="ORF">H0486_04790</name>
</gene>
<evidence type="ECO:0000313" key="3">
    <source>
        <dbReference type="EMBL" id="MBB2182191.1"/>
    </source>
</evidence>
<feature type="domain" description="BIG2" evidence="2">
    <location>
        <begin position="1684"/>
        <end position="1756"/>
    </location>
</feature>
<feature type="region of interest" description="Disordered" evidence="1">
    <location>
        <begin position="1436"/>
        <end position="1481"/>
    </location>
</feature>
<dbReference type="Pfam" id="PF18889">
    <property type="entry name" value="Beta_helix_3"/>
    <property type="match status" value="6"/>
</dbReference>
<accession>A0A839K0D2</accession>
<evidence type="ECO:0000259" key="2">
    <source>
        <dbReference type="SMART" id="SM00635"/>
    </source>
</evidence>
<keyword evidence="4" id="KW-1185">Reference proteome</keyword>
<dbReference type="RefSeq" id="WP_267023333.1">
    <property type="nucleotide sequence ID" value="NZ_JACEGA010000001.1"/>
</dbReference>
<feature type="compositionally biased region" description="Low complexity" evidence="1">
    <location>
        <begin position="1438"/>
        <end position="1461"/>
    </location>
</feature>